<protein>
    <submittedName>
        <fullName evidence="1">Uncharacterized protein</fullName>
    </submittedName>
</protein>
<sequence>MEQRNCFYGNRICSHVPYTGALDYGIASTYISTAPSLAVFIDFASEFTHIALHF</sequence>
<dbReference type="AlphaFoldDB" id="A0A645H355"/>
<comment type="caution">
    <text evidence="1">The sequence shown here is derived from an EMBL/GenBank/DDBJ whole genome shotgun (WGS) entry which is preliminary data.</text>
</comment>
<proteinExistence type="predicted"/>
<name>A0A645H355_9ZZZZ</name>
<gene>
    <name evidence="1" type="ORF">SDC9_180946</name>
</gene>
<reference evidence="1" key="1">
    <citation type="submission" date="2019-08" db="EMBL/GenBank/DDBJ databases">
        <authorList>
            <person name="Kucharzyk K."/>
            <person name="Murdoch R.W."/>
            <person name="Higgins S."/>
            <person name="Loffler F."/>
        </authorList>
    </citation>
    <scope>NUCLEOTIDE SEQUENCE</scope>
</reference>
<organism evidence="1">
    <name type="scientific">bioreactor metagenome</name>
    <dbReference type="NCBI Taxonomy" id="1076179"/>
    <lineage>
        <taxon>unclassified sequences</taxon>
        <taxon>metagenomes</taxon>
        <taxon>ecological metagenomes</taxon>
    </lineage>
</organism>
<accession>A0A645H355</accession>
<dbReference type="EMBL" id="VSSQ01085969">
    <property type="protein sequence ID" value="MPN33458.1"/>
    <property type="molecule type" value="Genomic_DNA"/>
</dbReference>
<evidence type="ECO:0000313" key="1">
    <source>
        <dbReference type="EMBL" id="MPN33458.1"/>
    </source>
</evidence>